<dbReference type="RefSeq" id="WP_213536554.1">
    <property type="nucleotide sequence ID" value="NZ_BOVQ01000007.1"/>
</dbReference>
<evidence type="ECO:0000259" key="2">
    <source>
        <dbReference type="Pfam" id="PF18885"/>
    </source>
</evidence>
<evidence type="ECO:0000313" key="3">
    <source>
        <dbReference type="EMBL" id="MFC4653376.1"/>
    </source>
</evidence>
<dbReference type="PROSITE" id="PS51257">
    <property type="entry name" value="PROKAR_LIPOPROTEIN"/>
    <property type="match status" value="1"/>
</dbReference>
<reference evidence="4" key="1">
    <citation type="journal article" date="2019" name="Int. J. Syst. Evol. Microbiol.">
        <title>The Global Catalogue of Microorganisms (GCM) 10K type strain sequencing project: providing services to taxonomists for standard genome sequencing and annotation.</title>
        <authorList>
            <consortium name="The Broad Institute Genomics Platform"/>
            <consortium name="The Broad Institute Genome Sequencing Center for Infectious Disease"/>
            <person name="Wu L."/>
            <person name="Ma J."/>
        </authorList>
    </citation>
    <scope>NUCLEOTIDE SEQUENCE [LARGE SCALE GENOMIC DNA]</scope>
    <source>
        <strain evidence="4">CCUG 63287</strain>
    </source>
</reference>
<comment type="caution">
    <text evidence="3">The sequence shown here is derived from an EMBL/GenBank/DDBJ whole genome shotgun (WGS) entry which is preliminary data.</text>
</comment>
<evidence type="ECO:0000313" key="4">
    <source>
        <dbReference type="Proteomes" id="UP001595987"/>
    </source>
</evidence>
<dbReference type="InterPro" id="IPR043708">
    <property type="entry name" value="DUF5648"/>
</dbReference>
<proteinExistence type="predicted"/>
<organism evidence="3 4">
    <name type="scientific">Lactococcus nasutitermitis</name>
    <dbReference type="NCBI Taxonomy" id="1652957"/>
    <lineage>
        <taxon>Bacteria</taxon>
        <taxon>Bacillati</taxon>
        <taxon>Bacillota</taxon>
        <taxon>Bacilli</taxon>
        <taxon>Lactobacillales</taxon>
        <taxon>Streptococcaceae</taxon>
        <taxon>Lactococcus</taxon>
    </lineage>
</organism>
<protein>
    <submittedName>
        <fullName evidence="3">C39 family peptidase</fullName>
    </submittedName>
</protein>
<dbReference type="Pfam" id="PF18885">
    <property type="entry name" value="DUF5648"/>
    <property type="match status" value="1"/>
</dbReference>
<dbReference type="InterPro" id="IPR039564">
    <property type="entry name" value="Peptidase_C39-like"/>
</dbReference>
<dbReference type="Proteomes" id="UP001595987">
    <property type="component" value="Unassembled WGS sequence"/>
</dbReference>
<accession>A0ABV9JG14</accession>
<name>A0ABV9JG14_9LACT</name>
<gene>
    <name evidence="3" type="ORF">ACFO26_10725</name>
</gene>
<evidence type="ECO:0000259" key="1">
    <source>
        <dbReference type="Pfam" id="PF13529"/>
    </source>
</evidence>
<dbReference type="Gene3D" id="3.90.70.10">
    <property type="entry name" value="Cysteine proteinases"/>
    <property type="match status" value="1"/>
</dbReference>
<sequence>MKKIILLVVAVITIIVGFGCTVSEAGAATLGVKLYRMYNLTSGEHFYTENLYEAKSLQTAGWSYEGTESMEPSSGQAVYRLYNLNSGVHFYTVNSYEKGQLVAKGWRYEGIAFYSGGSVTLYRAYNPNNGQHNYTTSSYEQQSLVNAGWNNEGLGFKALALGNPKDGDLPLGTGVKNYILMTSGSVNQNNIGAYQACEACALYNGLVAIGKTQGNSVQYLINQLPHSQNPNIGYVGNPYDSLASGYPGIAYVMWAPALAKYATRFDSAARDISGSSMATIEKYVLAKRPVIIYGTLQQGAAKVVNGNYYGGRELSNSHTYLIDGYNATTGQFHITDSIYGKYWKSVSAINAAYVGNNSGAVVL</sequence>
<feature type="domain" description="Peptidase C39-like" evidence="1">
    <location>
        <begin position="187"/>
        <end position="337"/>
    </location>
</feature>
<feature type="domain" description="DUF5648" evidence="2">
    <location>
        <begin position="34"/>
        <end position="158"/>
    </location>
</feature>
<dbReference type="EMBL" id="JBHSGD010000010">
    <property type="protein sequence ID" value="MFC4653376.1"/>
    <property type="molecule type" value="Genomic_DNA"/>
</dbReference>
<dbReference type="Pfam" id="PF13529">
    <property type="entry name" value="Peptidase_C39_2"/>
    <property type="match status" value="1"/>
</dbReference>
<keyword evidence="4" id="KW-1185">Reference proteome</keyword>